<proteinExistence type="predicted"/>
<dbReference type="PANTHER" id="PTHR34817">
    <property type="entry name" value="NUCLEOTIDYLTRANSFERASE"/>
    <property type="match status" value="1"/>
</dbReference>
<dbReference type="SUPFAM" id="SSF81301">
    <property type="entry name" value="Nucleotidyltransferase"/>
    <property type="match status" value="1"/>
</dbReference>
<dbReference type="InterPro" id="IPR018775">
    <property type="entry name" value="RlaP"/>
</dbReference>
<evidence type="ECO:0000313" key="1">
    <source>
        <dbReference type="EMBL" id="MDE8648140.1"/>
    </source>
</evidence>
<protein>
    <submittedName>
        <fullName evidence="1">Nucleotidyltransferase domain-containing protein</fullName>
    </submittedName>
</protein>
<dbReference type="EMBL" id="JARDXE010000017">
    <property type="protein sequence ID" value="MDE8648140.1"/>
    <property type="molecule type" value="Genomic_DNA"/>
</dbReference>
<dbReference type="AlphaFoldDB" id="A0AAW6LVV0"/>
<dbReference type="RefSeq" id="WP_275232378.1">
    <property type="nucleotide sequence ID" value="NZ_JARDXE010000017.1"/>
</dbReference>
<evidence type="ECO:0000313" key="2">
    <source>
        <dbReference type="Proteomes" id="UP001217325"/>
    </source>
</evidence>
<name>A0AAW6LVV0_RHOSG</name>
<comment type="caution">
    <text evidence="1">The sequence shown here is derived from an EMBL/GenBank/DDBJ whole genome shotgun (WGS) entry which is preliminary data.</text>
</comment>
<gene>
    <name evidence="1" type="ORF">PXH69_24540</name>
</gene>
<dbReference type="Pfam" id="PF10127">
    <property type="entry name" value="RlaP"/>
    <property type="match status" value="1"/>
</dbReference>
<reference evidence="1" key="1">
    <citation type="submission" date="2023-02" db="EMBL/GenBank/DDBJ databases">
        <title>A novel hydrolase synthesized by Rhodococcus erythropolis HQ is responsible for the detoxification of Zearalenone.</title>
        <authorList>
            <person name="Hu J."/>
            <person name="Xu J."/>
        </authorList>
    </citation>
    <scope>NUCLEOTIDE SEQUENCE</scope>
    <source>
        <strain evidence="1">HQ</strain>
    </source>
</reference>
<organism evidence="1 2">
    <name type="scientific">Rhodococcus qingshengii</name>
    <dbReference type="NCBI Taxonomy" id="334542"/>
    <lineage>
        <taxon>Bacteria</taxon>
        <taxon>Bacillati</taxon>
        <taxon>Actinomycetota</taxon>
        <taxon>Actinomycetes</taxon>
        <taxon>Mycobacteriales</taxon>
        <taxon>Nocardiaceae</taxon>
        <taxon>Rhodococcus</taxon>
        <taxon>Rhodococcus erythropolis group</taxon>
    </lineage>
</organism>
<sequence length="235" mass="26379">MNVLIKGVVGSTAYGLAHAGSDVDLLGIHATDTADFFTYRGPGDETIASHNPDITSHEIHKAVRLMYGNNPTVYEILWLDSYLEVNQFGRRLIDMRTDFLHRQGVRNSYLGYASQQLARLEREGRFAGSLDTRREKHARHLLRLLQQGTALYATGQLTIKVNDPERLRDDAKKIARLDEGGLNIARERIAKAEDYFDVAKSPIAEKPSYEAIDALLQSVRTHYWKAPSEVPGTGE</sequence>
<dbReference type="PANTHER" id="PTHR34817:SF1">
    <property type="entry name" value="NUCLEOTIDYLTRANSFERASE"/>
    <property type="match status" value="1"/>
</dbReference>
<dbReference type="InterPro" id="IPR043519">
    <property type="entry name" value="NT_sf"/>
</dbReference>
<accession>A0AAW6LVV0</accession>
<dbReference type="Proteomes" id="UP001217325">
    <property type="component" value="Unassembled WGS sequence"/>
</dbReference>